<organism evidence="1 2">
    <name type="scientific">Flavobacterium pisciphilum</name>
    <dbReference type="NCBI Taxonomy" id="2893755"/>
    <lineage>
        <taxon>Bacteria</taxon>
        <taxon>Pseudomonadati</taxon>
        <taxon>Bacteroidota</taxon>
        <taxon>Flavobacteriia</taxon>
        <taxon>Flavobacteriales</taxon>
        <taxon>Flavobacteriaceae</taxon>
        <taxon>Flavobacterium</taxon>
    </lineage>
</organism>
<name>A0ABS8MNL0_9FLAO</name>
<accession>A0ABS8MNL0</accession>
<protein>
    <submittedName>
        <fullName evidence="1">DNA alkylation repair protein</fullName>
    </submittedName>
</protein>
<dbReference type="Pfam" id="PF08713">
    <property type="entry name" value="DNA_alkylation"/>
    <property type="match status" value="1"/>
</dbReference>
<dbReference type="SUPFAM" id="SSF48371">
    <property type="entry name" value="ARM repeat"/>
    <property type="match status" value="1"/>
</dbReference>
<dbReference type="EMBL" id="JAJJMO010000001">
    <property type="protein sequence ID" value="MCC9070342.1"/>
    <property type="molecule type" value="Genomic_DNA"/>
</dbReference>
<dbReference type="InterPro" id="IPR014825">
    <property type="entry name" value="DNA_alkylation"/>
</dbReference>
<evidence type="ECO:0000313" key="1">
    <source>
        <dbReference type="EMBL" id="MCC9070342.1"/>
    </source>
</evidence>
<comment type="caution">
    <text evidence="1">The sequence shown here is derived from an EMBL/GenBank/DDBJ whole genome shotgun (WGS) entry which is preliminary data.</text>
</comment>
<gene>
    <name evidence="1" type="ORF">LNQ49_01830</name>
</gene>
<evidence type="ECO:0000313" key="2">
    <source>
        <dbReference type="Proteomes" id="UP001430919"/>
    </source>
</evidence>
<sequence length="267" mass="30612">MAEIKRKGSRSTKDIPIGILEKLNKGEIETANLVEWLAIDQKLLLKNFLLQNDRSKYLESIITNIDALKKQTVNTINESIGTSLFRLAKLEKDTELFTILSTHKSDLVRCWATYTIGKNEELSINEMLDQIQPFSADKHFGVREICWLAVRPTITKNLAEALTILSEWTKHSDENIRRFASEATRPRGVWCEHLEVLKQNPKLGLVILEPLKSDSTKYVQDSVGNWLNDASKTNPEFVIETCKKWKEISPTKETAYIIKKALRTIEK</sequence>
<dbReference type="Proteomes" id="UP001430919">
    <property type="component" value="Unassembled WGS sequence"/>
</dbReference>
<keyword evidence="2" id="KW-1185">Reference proteome</keyword>
<dbReference type="RefSeq" id="WP_229987078.1">
    <property type="nucleotide sequence ID" value="NZ_JAJJMO010000001.1"/>
</dbReference>
<proteinExistence type="predicted"/>
<dbReference type="InterPro" id="IPR016024">
    <property type="entry name" value="ARM-type_fold"/>
</dbReference>
<dbReference type="Gene3D" id="1.25.40.290">
    <property type="entry name" value="ARM repeat domains"/>
    <property type="match status" value="1"/>
</dbReference>
<reference evidence="1" key="1">
    <citation type="submission" date="2021-11" db="EMBL/GenBank/DDBJ databases">
        <title>Description of novel Flavobacterium species.</title>
        <authorList>
            <person name="Saticioglu I.B."/>
            <person name="Ay H."/>
            <person name="Altun S."/>
            <person name="Duman M."/>
        </authorList>
    </citation>
    <scope>NUCLEOTIDE SEQUENCE</scope>
    <source>
        <strain evidence="1">F-65</strain>
    </source>
</reference>